<protein>
    <submittedName>
        <fullName evidence="2">6-aminohexanoate hydrolase</fullName>
    </submittedName>
</protein>
<keyword evidence="3" id="KW-1185">Reference proteome</keyword>
<evidence type="ECO:0000256" key="1">
    <source>
        <dbReference type="SAM" id="Phobius"/>
    </source>
</evidence>
<name>A0A431W1H9_9BACI</name>
<dbReference type="GO" id="GO:0016787">
    <property type="term" value="F:hydrolase activity"/>
    <property type="evidence" value="ECO:0007669"/>
    <property type="project" value="UniProtKB-KW"/>
</dbReference>
<dbReference type="RefSeq" id="WP_126409778.1">
    <property type="nucleotide sequence ID" value="NZ_RXNT01000013.1"/>
</dbReference>
<evidence type="ECO:0000313" key="3">
    <source>
        <dbReference type="Proteomes" id="UP000271374"/>
    </source>
</evidence>
<keyword evidence="2" id="KW-0378">Hydrolase</keyword>
<dbReference type="Proteomes" id="UP000271374">
    <property type="component" value="Unassembled WGS sequence"/>
</dbReference>
<keyword evidence="1" id="KW-1133">Transmembrane helix</keyword>
<comment type="caution">
    <text evidence="2">The sequence shown here is derived from an EMBL/GenBank/DDBJ whole genome shotgun (WGS) entry which is preliminary data.</text>
</comment>
<feature type="transmembrane region" description="Helical" evidence="1">
    <location>
        <begin position="16"/>
        <end position="38"/>
    </location>
</feature>
<feature type="transmembrane region" description="Helical" evidence="1">
    <location>
        <begin position="50"/>
        <end position="74"/>
    </location>
</feature>
<organism evidence="2 3">
    <name type="scientific">Bacillus yapensis</name>
    <dbReference type="NCBI Taxonomy" id="2492960"/>
    <lineage>
        <taxon>Bacteria</taxon>
        <taxon>Bacillati</taxon>
        <taxon>Bacillota</taxon>
        <taxon>Bacilli</taxon>
        <taxon>Bacillales</taxon>
        <taxon>Bacillaceae</taxon>
        <taxon>Bacillus</taxon>
    </lineage>
</organism>
<dbReference type="OrthoDB" id="2314354at2"/>
<dbReference type="EMBL" id="RXNT01000013">
    <property type="protein sequence ID" value="RTR29203.1"/>
    <property type="molecule type" value="Genomic_DNA"/>
</dbReference>
<evidence type="ECO:0000313" key="2">
    <source>
        <dbReference type="EMBL" id="RTR29203.1"/>
    </source>
</evidence>
<reference evidence="2 3" key="1">
    <citation type="submission" date="2018-12" db="EMBL/GenBank/DDBJ databases">
        <title>Bacillus yapensis draft genome sequence.</title>
        <authorList>
            <person name="Yu L."/>
            <person name="Xu X."/>
            <person name="Tang X."/>
        </authorList>
    </citation>
    <scope>NUCLEOTIDE SEQUENCE [LARGE SCALE GENOMIC DNA]</scope>
    <source>
        <strain evidence="2 3">XXST-01</strain>
    </source>
</reference>
<accession>A0A431W1H9</accession>
<proteinExistence type="predicted"/>
<keyword evidence="1" id="KW-0472">Membrane</keyword>
<keyword evidence="1" id="KW-0812">Transmembrane</keyword>
<dbReference type="AlphaFoldDB" id="A0A431W1H9"/>
<gene>
    <name evidence="2" type="ORF">EKG37_15840</name>
</gene>
<sequence length="110" mass="12893">MIDVLNNWMLESSQNFNIVVGLTMVLYVGSLLVLFYIGKKFGKPDERTNGIYLKISSCMFTTQLIVSAIFISLVDRNIEYFRQFFILFQAIVFIVGAIYAFRLYRKDFKY</sequence>
<feature type="transmembrane region" description="Helical" evidence="1">
    <location>
        <begin position="80"/>
        <end position="101"/>
    </location>
</feature>